<dbReference type="EC" id="3.1.1.-" evidence="4"/>
<dbReference type="PROSITE" id="PS01173">
    <property type="entry name" value="LIPASE_GDXG_HIS"/>
    <property type="match status" value="1"/>
</dbReference>
<feature type="domain" description="Alpha/beta hydrolase fold-3" evidence="3">
    <location>
        <begin position="84"/>
        <end position="285"/>
    </location>
</feature>
<evidence type="ECO:0000313" key="4">
    <source>
        <dbReference type="EMBL" id="MDR7361571.1"/>
    </source>
</evidence>
<keyword evidence="5" id="KW-1185">Reference proteome</keyword>
<dbReference type="PANTHER" id="PTHR48081">
    <property type="entry name" value="AB HYDROLASE SUPERFAMILY PROTEIN C4A8.06C"/>
    <property type="match status" value="1"/>
</dbReference>
<dbReference type="PANTHER" id="PTHR48081:SF8">
    <property type="entry name" value="ALPHA_BETA HYDROLASE FOLD-3 DOMAIN-CONTAINING PROTEIN-RELATED"/>
    <property type="match status" value="1"/>
</dbReference>
<proteinExistence type="inferred from homology"/>
<dbReference type="Gene3D" id="3.40.50.1820">
    <property type="entry name" value="alpha/beta hydrolase"/>
    <property type="match status" value="1"/>
</dbReference>
<dbReference type="InterPro" id="IPR002168">
    <property type="entry name" value="Lipase_GDXG_HIS_AS"/>
</dbReference>
<reference evidence="4 5" key="1">
    <citation type="submission" date="2023-07" db="EMBL/GenBank/DDBJ databases">
        <title>Sequencing the genomes of 1000 actinobacteria strains.</title>
        <authorList>
            <person name="Klenk H.-P."/>
        </authorList>
    </citation>
    <scope>NUCLEOTIDE SEQUENCE [LARGE SCALE GENOMIC DNA]</scope>
    <source>
        <strain evidence="4 5">DSM 19426</strain>
    </source>
</reference>
<sequence length="316" mass="33525">MPDQPVDPHIAGLLQMIADSGYPPMHEGTPEDARKAFRAMTSDLVTDETRVPVASVEERRVPSGDGEQDARVYRPEGEGPFPTVLYLHGGGFVIGDLDTHDQTCRRIAKDCAAVVVAVDYRLAPEHPFPAAVEDCVAAARWAVDHLGELGGTDVLGVGGDSAGGNLAAVVSQTVRGLAAQLLFYPATDALGDYPSRHENAEGYFLELATMEWFFAAYAGDADLGDGPDPRHSPIQGELAGQPPAVVAVAGYDPLRDEGIAYAEALRAAGTEVELLRFDSLIHGFADMVFSPGADEAVGTTLARFSALLHSDRKDLS</sequence>
<dbReference type="InterPro" id="IPR050300">
    <property type="entry name" value="GDXG_lipolytic_enzyme"/>
</dbReference>
<comment type="caution">
    <text evidence="4">The sequence shown here is derived from an EMBL/GenBank/DDBJ whole genome shotgun (WGS) entry which is preliminary data.</text>
</comment>
<comment type="similarity">
    <text evidence="1">Belongs to the 'GDXG' lipolytic enzyme family.</text>
</comment>
<evidence type="ECO:0000313" key="5">
    <source>
        <dbReference type="Proteomes" id="UP001183648"/>
    </source>
</evidence>
<dbReference type="SUPFAM" id="SSF53474">
    <property type="entry name" value="alpha/beta-Hydrolases"/>
    <property type="match status" value="1"/>
</dbReference>
<evidence type="ECO:0000259" key="3">
    <source>
        <dbReference type="Pfam" id="PF07859"/>
    </source>
</evidence>
<dbReference type="InterPro" id="IPR029058">
    <property type="entry name" value="AB_hydrolase_fold"/>
</dbReference>
<protein>
    <submittedName>
        <fullName evidence="4">Acetyl esterase</fullName>
        <ecNumber evidence="4">3.1.1.-</ecNumber>
    </submittedName>
</protein>
<dbReference type="Pfam" id="PF07859">
    <property type="entry name" value="Abhydrolase_3"/>
    <property type="match status" value="1"/>
</dbReference>
<dbReference type="Proteomes" id="UP001183648">
    <property type="component" value="Unassembled WGS sequence"/>
</dbReference>
<evidence type="ECO:0000256" key="1">
    <source>
        <dbReference type="ARBA" id="ARBA00010515"/>
    </source>
</evidence>
<keyword evidence="2 4" id="KW-0378">Hydrolase</keyword>
<accession>A0ABU2BTH0</accession>
<organism evidence="4 5">
    <name type="scientific">Nocardioides marmoribigeumensis</name>
    <dbReference type="NCBI Taxonomy" id="433649"/>
    <lineage>
        <taxon>Bacteria</taxon>
        <taxon>Bacillati</taxon>
        <taxon>Actinomycetota</taxon>
        <taxon>Actinomycetes</taxon>
        <taxon>Propionibacteriales</taxon>
        <taxon>Nocardioidaceae</taxon>
        <taxon>Nocardioides</taxon>
    </lineage>
</organism>
<evidence type="ECO:0000256" key="2">
    <source>
        <dbReference type="ARBA" id="ARBA00022801"/>
    </source>
</evidence>
<dbReference type="GO" id="GO:0016787">
    <property type="term" value="F:hydrolase activity"/>
    <property type="evidence" value="ECO:0007669"/>
    <property type="project" value="UniProtKB-KW"/>
</dbReference>
<gene>
    <name evidence="4" type="ORF">J2S63_001124</name>
</gene>
<name>A0ABU2BTH0_9ACTN</name>
<dbReference type="InterPro" id="IPR013094">
    <property type="entry name" value="AB_hydrolase_3"/>
</dbReference>
<dbReference type="EMBL" id="JAVDYG010000001">
    <property type="protein sequence ID" value="MDR7361571.1"/>
    <property type="molecule type" value="Genomic_DNA"/>
</dbReference>
<dbReference type="RefSeq" id="WP_310299705.1">
    <property type="nucleotide sequence ID" value="NZ_BAAAPS010000007.1"/>
</dbReference>